<dbReference type="Proteomes" id="UP000183868">
    <property type="component" value="Chromosome"/>
</dbReference>
<dbReference type="eggNOG" id="COG0347">
    <property type="taxonomic scope" value="Bacteria"/>
</dbReference>
<keyword evidence="3" id="KW-1185">Reference proteome</keyword>
<dbReference type="EMBL" id="CP018099">
    <property type="protein sequence ID" value="APF18971.1"/>
    <property type="molecule type" value="Genomic_DNA"/>
</dbReference>
<dbReference type="KEGG" id="caby:Cabys_2222"/>
<reference evidence="1 4" key="2">
    <citation type="submission" date="2016-11" db="EMBL/GenBank/DDBJ databases">
        <title>Genomic analysis of Caldithrix abyssi and proposal of a novel bacterial phylum Caldithrichaeota.</title>
        <authorList>
            <person name="Kublanov I."/>
            <person name="Sigalova O."/>
            <person name="Gavrilov S."/>
            <person name="Lebedinsky A."/>
            <person name="Ivanova N."/>
            <person name="Daum C."/>
            <person name="Reddy T."/>
            <person name="Klenk H.P."/>
            <person name="Goker M."/>
            <person name="Reva O."/>
            <person name="Miroshnichenko M."/>
            <person name="Kyprides N."/>
            <person name="Woyke T."/>
            <person name="Gelfand M."/>
        </authorList>
    </citation>
    <scope>NUCLEOTIDE SEQUENCE [LARGE SCALE GENOMIC DNA]</scope>
    <source>
        <strain evidence="1 4">LF13</strain>
    </source>
</reference>
<dbReference type="HOGENOM" id="CLU_082268_0_1_0"/>
<organism evidence="2 3">
    <name type="scientific">Caldithrix abyssi DSM 13497</name>
    <dbReference type="NCBI Taxonomy" id="880073"/>
    <lineage>
        <taxon>Bacteria</taxon>
        <taxon>Pseudomonadati</taxon>
        <taxon>Calditrichota</taxon>
        <taxon>Calditrichia</taxon>
        <taxon>Calditrichales</taxon>
        <taxon>Calditrichaceae</taxon>
        <taxon>Caldithrix</taxon>
    </lineage>
</organism>
<accession>H1XVM4</accession>
<sequence>MKEVKAFIRSSKAEAVIEALYDLGVADITLIDVMGVGHHLVDPQQARYSIHLVKKYSDVAKLETVCRSEDANKIVETIRQTAYTGMPGDGMIYVMPVEKAVKIRTGKENKEAI</sequence>
<gene>
    <name evidence="1" type="ORF">Cabys_2222</name>
    <name evidence="2" type="ORF">Calab_3320</name>
</gene>
<dbReference type="InterPro" id="IPR002187">
    <property type="entry name" value="N-reg_PII"/>
</dbReference>
<dbReference type="SMART" id="SM00938">
    <property type="entry name" value="P-II"/>
    <property type="match status" value="1"/>
</dbReference>
<evidence type="ECO:0000313" key="2">
    <source>
        <dbReference type="EMBL" id="EHO42924.1"/>
    </source>
</evidence>
<dbReference type="GO" id="GO:0005829">
    <property type="term" value="C:cytosol"/>
    <property type="evidence" value="ECO:0007669"/>
    <property type="project" value="TreeGrafter"/>
</dbReference>
<dbReference type="AlphaFoldDB" id="H1XVM4"/>
<dbReference type="PaxDb" id="880073-Calab_3320"/>
<dbReference type="InterPro" id="IPR015867">
    <property type="entry name" value="N-reg_PII/ATP_PRibTrfase_C"/>
</dbReference>
<dbReference type="PANTHER" id="PTHR30115">
    <property type="entry name" value="NITROGEN REGULATORY PROTEIN P-II"/>
    <property type="match status" value="1"/>
</dbReference>
<dbReference type="PRINTS" id="PR00340">
    <property type="entry name" value="PIIGLNB"/>
</dbReference>
<reference evidence="2 3" key="1">
    <citation type="submission" date="2011-09" db="EMBL/GenBank/DDBJ databases">
        <title>The permanent draft genome of Caldithrix abyssi DSM 13497.</title>
        <authorList>
            <consortium name="US DOE Joint Genome Institute (JGI-PGF)"/>
            <person name="Lucas S."/>
            <person name="Han J."/>
            <person name="Lapidus A."/>
            <person name="Bruce D."/>
            <person name="Goodwin L."/>
            <person name="Pitluck S."/>
            <person name="Peters L."/>
            <person name="Kyrpides N."/>
            <person name="Mavromatis K."/>
            <person name="Ivanova N."/>
            <person name="Mikhailova N."/>
            <person name="Chertkov O."/>
            <person name="Detter J.C."/>
            <person name="Tapia R."/>
            <person name="Han C."/>
            <person name="Land M."/>
            <person name="Hauser L."/>
            <person name="Markowitz V."/>
            <person name="Cheng J.-F."/>
            <person name="Hugenholtz P."/>
            <person name="Woyke T."/>
            <person name="Wu D."/>
            <person name="Spring S."/>
            <person name="Brambilla E."/>
            <person name="Klenk H.-P."/>
            <person name="Eisen J.A."/>
        </authorList>
    </citation>
    <scope>NUCLEOTIDE SEQUENCE [LARGE SCALE GENOMIC DNA]</scope>
    <source>
        <strain evidence="2 3">DSM 13497</strain>
    </source>
</reference>
<dbReference type="RefSeq" id="WP_006930330.1">
    <property type="nucleotide sequence ID" value="NZ_CM001402.1"/>
</dbReference>
<dbReference type="GO" id="GO:0030234">
    <property type="term" value="F:enzyme regulator activity"/>
    <property type="evidence" value="ECO:0007669"/>
    <property type="project" value="InterPro"/>
</dbReference>
<dbReference type="Proteomes" id="UP000004671">
    <property type="component" value="Chromosome"/>
</dbReference>
<proteinExistence type="predicted"/>
<protein>
    <submittedName>
        <fullName evidence="1 2">Nitrogen regulatory protein P-II</fullName>
    </submittedName>
</protein>
<dbReference type="GO" id="GO:0006808">
    <property type="term" value="P:regulation of nitrogen utilization"/>
    <property type="evidence" value="ECO:0007669"/>
    <property type="project" value="InterPro"/>
</dbReference>
<dbReference type="STRING" id="880073.Cabys_2222"/>
<dbReference type="GO" id="GO:0005524">
    <property type="term" value="F:ATP binding"/>
    <property type="evidence" value="ECO:0007669"/>
    <property type="project" value="TreeGrafter"/>
</dbReference>
<dbReference type="EMBL" id="CM001402">
    <property type="protein sequence ID" value="EHO42924.1"/>
    <property type="molecule type" value="Genomic_DNA"/>
</dbReference>
<dbReference type="Pfam" id="PF00543">
    <property type="entry name" value="P-II"/>
    <property type="match status" value="1"/>
</dbReference>
<dbReference type="PANTHER" id="PTHR30115:SF11">
    <property type="entry name" value="NITROGEN REGULATORY PROTEIN P-II HOMOLOG"/>
    <property type="match status" value="1"/>
</dbReference>
<dbReference type="SUPFAM" id="SSF54913">
    <property type="entry name" value="GlnB-like"/>
    <property type="match status" value="1"/>
</dbReference>
<evidence type="ECO:0000313" key="1">
    <source>
        <dbReference type="EMBL" id="APF18971.1"/>
    </source>
</evidence>
<evidence type="ECO:0000313" key="4">
    <source>
        <dbReference type="Proteomes" id="UP000183868"/>
    </source>
</evidence>
<evidence type="ECO:0000313" key="3">
    <source>
        <dbReference type="Proteomes" id="UP000004671"/>
    </source>
</evidence>
<dbReference type="Gene3D" id="3.30.70.120">
    <property type="match status" value="1"/>
</dbReference>
<name>H1XVM4_CALAY</name>
<dbReference type="InterPro" id="IPR011322">
    <property type="entry name" value="N-reg_PII-like_a/b"/>
</dbReference>
<dbReference type="PROSITE" id="PS51343">
    <property type="entry name" value="PII_GLNB_DOM"/>
    <property type="match status" value="1"/>
</dbReference>
<dbReference type="InParanoid" id="H1XVM4"/>
<dbReference type="OrthoDB" id="9802729at2"/>